<dbReference type="PANTHER" id="PTHR45228">
    <property type="entry name" value="CYCLIC DI-GMP PHOSPHODIESTERASE TM_0186-RELATED"/>
    <property type="match status" value="1"/>
</dbReference>
<dbReference type="RefSeq" id="WP_102243020.1">
    <property type="nucleotide sequence ID" value="NZ_CP025704.1"/>
</dbReference>
<dbReference type="Pfam" id="PF13487">
    <property type="entry name" value="HD_5"/>
    <property type="match status" value="1"/>
</dbReference>
<dbReference type="Proteomes" id="UP000235584">
    <property type="component" value="Chromosome"/>
</dbReference>
<organism evidence="1 2">
    <name type="scientific">Bacteriovorax stolpii</name>
    <name type="common">Bdellovibrio stolpii</name>
    <dbReference type="NCBI Taxonomy" id="960"/>
    <lineage>
        <taxon>Bacteria</taxon>
        <taxon>Pseudomonadati</taxon>
        <taxon>Bdellovibrionota</taxon>
        <taxon>Bacteriovoracia</taxon>
        <taxon>Bacteriovoracales</taxon>
        <taxon>Bacteriovoracaceae</taxon>
        <taxon>Bacteriovorax</taxon>
    </lineage>
</organism>
<dbReference type="KEGG" id="bsto:C0V70_06300"/>
<dbReference type="AlphaFoldDB" id="A0A2K9NQE2"/>
<dbReference type="InterPro" id="IPR052020">
    <property type="entry name" value="Cyclic_di-GMP/3'3'-cGAMP_PDE"/>
</dbReference>
<dbReference type="InterPro" id="IPR003607">
    <property type="entry name" value="HD/PDEase_dom"/>
</dbReference>
<protein>
    <submittedName>
        <fullName evidence="1">Uncharacterized protein</fullName>
    </submittedName>
</protein>
<reference evidence="1 2" key="1">
    <citation type="submission" date="2018-01" db="EMBL/GenBank/DDBJ databases">
        <title>Complete genome sequence of Bacteriovorax stolpii DSM12778.</title>
        <authorList>
            <person name="Tang B."/>
            <person name="Chang J."/>
        </authorList>
    </citation>
    <scope>NUCLEOTIDE SEQUENCE [LARGE SCALE GENOMIC DNA]</scope>
    <source>
        <strain evidence="1 2">DSM 12778</strain>
    </source>
</reference>
<dbReference type="Gene3D" id="3.40.50.2300">
    <property type="match status" value="1"/>
</dbReference>
<evidence type="ECO:0000313" key="1">
    <source>
        <dbReference type="EMBL" id="AUN97727.1"/>
    </source>
</evidence>
<dbReference type="CDD" id="cd00077">
    <property type="entry name" value="HDc"/>
    <property type="match status" value="1"/>
</dbReference>
<evidence type="ECO:0000313" key="2">
    <source>
        <dbReference type="Proteomes" id="UP000235584"/>
    </source>
</evidence>
<dbReference type="InterPro" id="IPR037522">
    <property type="entry name" value="HD_GYP_dom"/>
</dbReference>
<dbReference type="InterPro" id="IPR011006">
    <property type="entry name" value="CheY-like_superfamily"/>
</dbReference>
<gene>
    <name evidence="1" type="ORF">C0V70_06300</name>
</gene>
<dbReference type="PROSITE" id="PS51832">
    <property type="entry name" value="HD_GYP"/>
    <property type="match status" value="1"/>
</dbReference>
<dbReference type="OrthoDB" id="9764808at2"/>
<keyword evidence="2" id="KW-1185">Reference proteome</keyword>
<dbReference type="SUPFAM" id="SSF52172">
    <property type="entry name" value="CheY-like"/>
    <property type="match status" value="1"/>
</dbReference>
<name>A0A2K9NQE2_BACTC</name>
<dbReference type="Gene3D" id="1.10.3210.10">
    <property type="entry name" value="Hypothetical protein af1432"/>
    <property type="match status" value="1"/>
</dbReference>
<sequence>MKAPEWRQNVLLVSDDPEIRTTIAPAFGEETTFIVVSNTEEAMEELHKEPIHVMILDAKTTNPSKNYYEKYYDDKEEIPFIELSQYGTQVNNGMTIILLVNKLLAREGDFARKCGAVLIMDRKAILINRMVYLIGVLRKRTFRTIVLRDLPLNAVFPVDLYHHLSLSNRYLPFLPAGVPFSEDKREKVLSANIRHLYVEEAHLSSFLSSLRKNGEALYYSESLASIRNQFRQWLIQVFDLSSDGMVVFGIELYNKGLDIVYQLEKLICSFPSSSACLAELPYPRWSTLAHSMNCGIYSLIFSIHCQLEPRHEIALAAMIHNIGFSEISQDIIKKKETELTPEELAEYKKHVAYSLELLRKKLIPFTPVMEKIIMHHHENYDGTGFPAGLAGRTLPLPVALVSILSSFDYFNTVKPGEKPISVFEAWQRLREHHGESTHLNMKFHPQLLVMLDDFFMNNKF</sequence>
<accession>A0A2K9NQE2</accession>
<proteinExistence type="predicted"/>
<dbReference type="EMBL" id="CP025704">
    <property type="protein sequence ID" value="AUN97727.1"/>
    <property type="molecule type" value="Genomic_DNA"/>
</dbReference>
<dbReference type="SUPFAM" id="SSF109604">
    <property type="entry name" value="HD-domain/PDEase-like"/>
    <property type="match status" value="1"/>
</dbReference>